<proteinExistence type="predicted"/>
<feature type="compositionally biased region" description="Pro residues" evidence="1">
    <location>
        <begin position="405"/>
        <end position="414"/>
    </location>
</feature>
<evidence type="ECO:0000256" key="1">
    <source>
        <dbReference type="SAM" id="MobiDB-lite"/>
    </source>
</evidence>
<dbReference type="RefSeq" id="XP_028866542.1">
    <property type="nucleotide sequence ID" value="XM_029010709.1"/>
</dbReference>
<accession>A0A2H6KBG0</accession>
<reference evidence="2 3" key="1">
    <citation type="journal article" date="2017" name="BMC Genomics">
        <title>Whole-genome assembly of Babesia ovata and comparative genomics between closely related pathogens.</title>
        <authorList>
            <person name="Yamagishi J."/>
            <person name="Asada M."/>
            <person name="Hakimi H."/>
            <person name="Tanaka T.Q."/>
            <person name="Sugimoto C."/>
            <person name="Kawazu S."/>
        </authorList>
    </citation>
    <scope>NUCLEOTIDE SEQUENCE [LARGE SCALE GENOMIC DNA]</scope>
    <source>
        <strain evidence="2 3">Miyake</strain>
    </source>
</reference>
<dbReference type="AlphaFoldDB" id="A0A2H6KBG0"/>
<gene>
    <name evidence="2" type="ORF">BOVATA_017920</name>
</gene>
<dbReference type="GeneID" id="39874069"/>
<dbReference type="VEuPathDB" id="PiroplasmaDB:BOVATA_017920"/>
<evidence type="ECO:0000313" key="2">
    <source>
        <dbReference type="EMBL" id="GBE60299.1"/>
    </source>
</evidence>
<keyword evidence="3" id="KW-1185">Reference proteome</keyword>
<name>A0A2H6KBG0_9APIC</name>
<dbReference type="Proteomes" id="UP000236319">
    <property type="component" value="Unassembled WGS sequence"/>
</dbReference>
<sequence length="439" mass="47777">MAKQQVENFVGDALKAVVEMDSDLKRDLRAVKDKIKGGITEVIKQLHVYELSDKVTQDLGTLKQKIKRLGDDGEVNGLVSGQLAELNDQKTDLDRLAGNTGRIKTEMDNLTTHFEREIKTPLNERVKAVDSAIETLGGKFKELNSDEQKKLEKIFEHIKDRVAAIKGTAGNGSWDNSGGQGLEGIKSKVESYFNNFTGSNGTMFNQIVKGWIEETILPYNGALLRMLGKSPAYKKDGDSNITNVANAFKEQLENDATAAGKKVVDGNNGADGDAQKIHAYVNAVKQGCDAFADALDKKLHNNGFSGIYSEVKQKMQDNSFKPTKCICESVGCANCGWNSHGTDCKEKAFLAAVLCTLSSVSRQVGNELNSVLLAGEKENSIAGILDAVYEKTREFHNQLDQATTPDPPTDPPESPAQAVDGKLEAVRDFVGKDKLTGIF</sequence>
<dbReference type="OrthoDB" id="425925at2759"/>
<feature type="region of interest" description="Disordered" evidence="1">
    <location>
        <begin position="399"/>
        <end position="422"/>
    </location>
</feature>
<organism evidence="2 3">
    <name type="scientific">Babesia ovata</name>
    <dbReference type="NCBI Taxonomy" id="189622"/>
    <lineage>
        <taxon>Eukaryota</taxon>
        <taxon>Sar</taxon>
        <taxon>Alveolata</taxon>
        <taxon>Apicomplexa</taxon>
        <taxon>Aconoidasida</taxon>
        <taxon>Piroplasmida</taxon>
        <taxon>Babesiidae</taxon>
        <taxon>Babesia</taxon>
    </lineage>
</organism>
<evidence type="ECO:0000313" key="3">
    <source>
        <dbReference type="Proteomes" id="UP000236319"/>
    </source>
</evidence>
<dbReference type="EMBL" id="BDSA01000002">
    <property type="protein sequence ID" value="GBE60299.1"/>
    <property type="molecule type" value="Genomic_DNA"/>
</dbReference>
<comment type="caution">
    <text evidence="2">The sequence shown here is derived from an EMBL/GenBank/DDBJ whole genome shotgun (WGS) entry which is preliminary data.</text>
</comment>
<protein>
    <submittedName>
        <fullName evidence="2">Extracellular matrix-binding ebh, putative</fullName>
    </submittedName>
</protein>